<dbReference type="AlphaFoldDB" id="A0A0D2WPN9"/>
<evidence type="ECO:0000259" key="4">
    <source>
        <dbReference type="Pfam" id="PF02350"/>
    </source>
</evidence>
<comment type="similarity">
    <text evidence="2">Belongs to the UDP-N-acetylglucosamine 2-epimerase family.</text>
</comment>
<dbReference type="PhylomeDB" id="A0A0D2WPN9"/>
<sequence length="504" mass="54854">MPSFRLPPFVRKPTVLALVFMLELVVALALLSSSTGLNGWKLGNPAPDNVDVQLSEQQPGASGDAVSPLPAALAAQLHQLAQHRQNQARRRPLALVFVGTRPEVIKMAPLVHEMQENSVNSHVFDTIVVSTGQHREMLAQTLRGFDLKIDLGLSVMQHNQNLGALFAAVVAQSTAVIASLRPEVVLVQGDTSTALACATAAYYERVPVAHVEAGLRSFDFNHPFPEEMNRRAIDSFATFHFAPTEYAAEAIRRENTCARNIVVTGNTGVDAVLARLNADPPAAARRLIAQLQTCTGGACDVNDAPPVIILVTSHRRENLGEPLESICRAVKRIVEDNPVVRVVFPVHLNPNVQKVVFAHLKNVDRITLTDPLDYDVLTYLLQEVTIVLSDSGGLQEEAVSIGKPVVLLRQTTERPEGVYAGTVRLAGTNEDRVVSDTQNVIDNLVEYHQRIKGQNVFGDGAASGRIANVLRQYLAADSAQRRKYLAPCTQEKQAELANVVYGHS</sequence>
<dbReference type="Pfam" id="PF02350">
    <property type="entry name" value="Epimerase_2"/>
    <property type="match status" value="1"/>
</dbReference>
<evidence type="ECO:0000313" key="5">
    <source>
        <dbReference type="EMBL" id="KJE92658.1"/>
    </source>
</evidence>
<dbReference type="CDD" id="cd03786">
    <property type="entry name" value="GTB_UDP-GlcNAc_2-Epimerase"/>
    <property type="match status" value="1"/>
</dbReference>
<dbReference type="InterPro" id="IPR003331">
    <property type="entry name" value="UDP_GlcNAc_Epimerase_2_dom"/>
</dbReference>
<keyword evidence="1" id="KW-0413">Isomerase</keyword>
<dbReference type="NCBIfam" id="TIGR00236">
    <property type="entry name" value="wecB"/>
    <property type="match status" value="1"/>
</dbReference>
<dbReference type="PANTHER" id="PTHR43174">
    <property type="entry name" value="UDP-N-ACETYLGLUCOSAMINE 2-EPIMERASE"/>
    <property type="match status" value="1"/>
</dbReference>
<organism evidence="5 6">
    <name type="scientific">Capsaspora owczarzaki (strain ATCC 30864)</name>
    <dbReference type="NCBI Taxonomy" id="595528"/>
    <lineage>
        <taxon>Eukaryota</taxon>
        <taxon>Filasterea</taxon>
        <taxon>Capsaspora</taxon>
    </lineage>
</organism>
<dbReference type="InterPro" id="IPR029767">
    <property type="entry name" value="WecB-like"/>
</dbReference>
<dbReference type="EC" id="5.1.3.14" evidence="3"/>
<dbReference type="OMA" id="CLTLRYN"/>
<proteinExistence type="inferred from homology"/>
<name>A0A0D2WPN9_CAPO3</name>
<gene>
    <name evidence="5" type="ORF">CAOG_003577</name>
</gene>
<evidence type="ECO:0000256" key="2">
    <source>
        <dbReference type="ARBA" id="ARBA00038209"/>
    </source>
</evidence>
<dbReference type="OrthoDB" id="10265086at2759"/>
<dbReference type="Gene3D" id="3.40.50.2000">
    <property type="entry name" value="Glycogen Phosphorylase B"/>
    <property type="match status" value="2"/>
</dbReference>
<keyword evidence="6" id="KW-1185">Reference proteome</keyword>
<evidence type="ECO:0000256" key="3">
    <source>
        <dbReference type="ARBA" id="ARBA00038858"/>
    </source>
</evidence>
<dbReference type="GO" id="GO:0008761">
    <property type="term" value="F:UDP-N-acetylglucosamine 2-epimerase activity"/>
    <property type="evidence" value="ECO:0007669"/>
    <property type="project" value="UniProtKB-EC"/>
</dbReference>
<dbReference type="Proteomes" id="UP000008743">
    <property type="component" value="Unassembled WGS sequence"/>
</dbReference>
<dbReference type="RefSeq" id="XP_004363305.1">
    <property type="nucleotide sequence ID" value="XM_004363248.1"/>
</dbReference>
<accession>A0A0D2WPN9</accession>
<dbReference type="SUPFAM" id="SSF53756">
    <property type="entry name" value="UDP-Glycosyltransferase/glycogen phosphorylase"/>
    <property type="match status" value="1"/>
</dbReference>
<dbReference type="EMBL" id="KE346364">
    <property type="protein sequence ID" value="KJE92658.1"/>
    <property type="molecule type" value="Genomic_DNA"/>
</dbReference>
<protein>
    <recommendedName>
        <fullName evidence="3">UDP-N-acetylglucosamine 2-epimerase (non-hydrolyzing)</fullName>
        <ecNumber evidence="3">5.1.3.14</ecNumber>
    </recommendedName>
</protein>
<reference evidence="6" key="1">
    <citation type="submission" date="2011-02" db="EMBL/GenBank/DDBJ databases">
        <title>The Genome Sequence of Capsaspora owczarzaki ATCC 30864.</title>
        <authorList>
            <person name="Russ C."/>
            <person name="Cuomo C."/>
            <person name="Burger G."/>
            <person name="Gray M.W."/>
            <person name="Holland P.W.H."/>
            <person name="King N."/>
            <person name="Lang F.B.F."/>
            <person name="Roger A.J."/>
            <person name="Ruiz-Trillo I."/>
            <person name="Young S.K."/>
            <person name="Zeng Q."/>
            <person name="Gargeya S."/>
            <person name="Alvarado L."/>
            <person name="Berlin A."/>
            <person name="Chapman S.B."/>
            <person name="Chen Z."/>
            <person name="Freedman E."/>
            <person name="Gellesch M."/>
            <person name="Goldberg J."/>
            <person name="Griggs A."/>
            <person name="Gujja S."/>
            <person name="Heilman E."/>
            <person name="Heiman D."/>
            <person name="Howarth C."/>
            <person name="Mehta T."/>
            <person name="Neiman D."/>
            <person name="Pearson M."/>
            <person name="Roberts A."/>
            <person name="Saif S."/>
            <person name="Shea T."/>
            <person name="Shenoy N."/>
            <person name="Sisk P."/>
            <person name="Stolte C."/>
            <person name="Sykes S."/>
            <person name="White J."/>
            <person name="Yandava C."/>
            <person name="Haas B."/>
            <person name="Nusbaum C."/>
            <person name="Birren B."/>
        </authorList>
    </citation>
    <scope>NUCLEOTIDE SEQUENCE</scope>
    <source>
        <strain evidence="6">ATCC 30864</strain>
    </source>
</reference>
<evidence type="ECO:0000256" key="1">
    <source>
        <dbReference type="ARBA" id="ARBA00023235"/>
    </source>
</evidence>
<dbReference type="eggNOG" id="ENOG502TDCA">
    <property type="taxonomic scope" value="Eukaryota"/>
</dbReference>
<dbReference type="PANTHER" id="PTHR43174:SF2">
    <property type="entry name" value="UDP-N-ACETYLGLUCOSAMINE 2-EPIMERASE"/>
    <property type="match status" value="1"/>
</dbReference>
<dbReference type="InParanoid" id="A0A0D2WPN9"/>
<evidence type="ECO:0000313" key="6">
    <source>
        <dbReference type="Proteomes" id="UP000008743"/>
    </source>
</evidence>
<feature type="domain" description="UDP-N-acetylglucosamine 2-epimerase" evidence="4">
    <location>
        <begin position="122"/>
        <end position="471"/>
    </location>
</feature>